<dbReference type="Proteomes" id="UP000230605">
    <property type="component" value="Chromosome 4"/>
</dbReference>
<feature type="domain" description="Methyltransferase type 11" evidence="4">
    <location>
        <begin position="41"/>
        <end position="141"/>
    </location>
</feature>
<dbReference type="EMBL" id="LKMD01000105">
    <property type="protein sequence ID" value="PIA92970.1"/>
    <property type="molecule type" value="Genomic_DNA"/>
</dbReference>
<dbReference type="AlphaFoldDB" id="A0A2G5HKB5"/>
<dbReference type="Pfam" id="PF08241">
    <property type="entry name" value="Methyltransf_11"/>
    <property type="match status" value="1"/>
</dbReference>
<keyword evidence="2 5" id="KW-0489">Methyltransferase</keyword>
<evidence type="ECO:0000313" key="5">
    <source>
        <dbReference type="EMBL" id="PIA92970.1"/>
    </source>
</evidence>
<reference evidence="5 7" key="1">
    <citation type="submission" date="2015-10" db="EMBL/GenBank/DDBJ databases">
        <title>The cercosporin biosynthetic gene cluster was horizontally transferred to several fungal lineages and shown to be expanded in Cercospora beticola based on microsynteny with recipient genomes.</title>
        <authorList>
            <person name="De Jonge R."/>
            <person name="Ebert M.K."/>
            <person name="Suttle J.C."/>
            <person name="Jurick Ii W.M."/>
            <person name="Secor G.A."/>
            <person name="Thomma B.P."/>
            <person name="Van De Peer Y."/>
            <person name="Bolton M.D."/>
        </authorList>
    </citation>
    <scope>NUCLEOTIDE SEQUENCE [LARGE SCALE GENOMIC DNA]</scope>
    <source>
        <strain evidence="5 7">09-40</strain>
    </source>
</reference>
<dbReference type="OrthoDB" id="10027013at2759"/>
<organism evidence="5 7">
    <name type="scientific">Cercospora beticola</name>
    <name type="common">Sugarbeet leaf spot fungus</name>
    <dbReference type="NCBI Taxonomy" id="122368"/>
    <lineage>
        <taxon>Eukaryota</taxon>
        <taxon>Fungi</taxon>
        <taxon>Dikarya</taxon>
        <taxon>Ascomycota</taxon>
        <taxon>Pezizomycotina</taxon>
        <taxon>Dothideomycetes</taxon>
        <taxon>Dothideomycetidae</taxon>
        <taxon>Mycosphaerellales</taxon>
        <taxon>Mycosphaerellaceae</taxon>
        <taxon>Cercospora</taxon>
    </lineage>
</organism>
<dbReference type="InterPro" id="IPR013216">
    <property type="entry name" value="Methyltransf_11"/>
</dbReference>
<dbReference type="InterPro" id="IPR051052">
    <property type="entry name" value="Diverse_substrate_MTase"/>
</dbReference>
<dbReference type="Proteomes" id="UP001302367">
    <property type="component" value="Chromosome 4"/>
</dbReference>
<dbReference type="EMBL" id="CP134187">
    <property type="protein sequence ID" value="WPB01350.1"/>
    <property type="molecule type" value="Genomic_DNA"/>
</dbReference>
<evidence type="ECO:0000313" key="8">
    <source>
        <dbReference type="Proteomes" id="UP001302367"/>
    </source>
</evidence>
<keyword evidence="3 5" id="KW-0808">Transferase</keyword>
<evidence type="ECO:0000256" key="3">
    <source>
        <dbReference type="ARBA" id="ARBA00022679"/>
    </source>
</evidence>
<evidence type="ECO:0000259" key="4">
    <source>
        <dbReference type="Pfam" id="PF08241"/>
    </source>
</evidence>
<accession>A0A2G5HKB5</accession>
<dbReference type="Gene3D" id="3.40.50.150">
    <property type="entry name" value="Vaccinia Virus protein VP39"/>
    <property type="match status" value="1"/>
</dbReference>
<dbReference type="PANTHER" id="PTHR44942:SF4">
    <property type="entry name" value="METHYLTRANSFERASE TYPE 11 DOMAIN-CONTAINING PROTEIN"/>
    <property type="match status" value="1"/>
</dbReference>
<gene>
    <name evidence="5" type="ORF">CB0940_04135</name>
    <name evidence="6" type="ORF">RHO25_005974</name>
</gene>
<evidence type="ECO:0000313" key="6">
    <source>
        <dbReference type="EMBL" id="WPB01350.1"/>
    </source>
</evidence>
<evidence type="ECO:0000256" key="2">
    <source>
        <dbReference type="ARBA" id="ARBA00022603"/>
    </source>
</evidence>
<dbReference type="InterPro" id="IPR029063">
    <property type="entry name" value="SAM-dependent_MTases_sf"/>
</dbReference>
<protein>
    <submittedName>
        <fullName evidence="5">Trans-aconitate 3-methyltransferase</fullName>
    </submittedName>
</protein>
<keyword evidence="8" id="KW-1185">Reference proteome</keyword>
<dbReference type="GO" id="GO:0008757">
    <property type="term" value="F:S-adenosylmethionine-dependent methyltransferase activity"/>
    <property type="evidence" value="ECO:0007669"/>
    <property type="project" value="InterPro"/>
</dbReference>
<evidence type="ECO:0000256" key="1">
    <source>
        <dbReference type="ARBA" id="ARBA00008361"/>
    </source>
</evidence>
<dbReference type="GO" id="GO:0032259">
    <property type="term" value="P:methylation"/>
    <property type="evidence" value="ECO:0007669"/>
    <property type="project" value="UniProtKB-KW"/>
</dbReference>
<evidence type="ECO:0000313" key="7">
    <source>
        <dbReference type="Proteomes" id="UP000230605"/>
    </source>
</evidence>
<dbReference type="PANTHER" id="PTHR44942">
    <property type="entry name" value="METHYLTRANSF_11 DOMAIN-CONTAINING PROTEIN"/>
    <property type="match status" value="1"/>
</dbReference>
<name>A0A2G5HKB5_CERBT</name>
<reference evidence="6 8" key="2">
    <citation type="submission" date="2023-09" db="EMBL/GenBank/DDBJ databases">
        <title>Complete-Gapless Cercospora beticola genome.</title>
        <authorList>
            <person name="Wyatt N.A."/>
            <person name="Spanner R.E."/>
            <person name="Bolton M.D."/>
        </authorList>
    </citation>
    <scope>NUCLEOTIDE SEQUENCE [LARGE SCALE GENOMIC DNA]</scope>
    <source>
        <strain evidence="6">Cb09-40</strain>
    </source>
</reference>
<proteinExistence type="inferred from homology"/>
<sequence length="297" mass="33531">MATFAKATFGHSTYAAFRPNYPTALYDAVLHYHQGPKKLCLDLGCGTGIASRALSKRFDRVIGTDPSAGMISQAQNANDSADAKDKLSNLSFQQASGESSPFIKDGEVDCVTAAQAAHWFDYDKLWPELKRIVRPGGTMAFWGYKDHVFPDFPEASKILQHYAYNEHPDKLGIYWPQPGRSYVQEKLHIIRPPRADWQDVQRIEYEPGTNGPESGEGTLFMKRTVTVGECKEYVRTWSSYHGWKEEHPGQEARSKGGQGDIVDQMFDEIAQTDKHFKAEENNVYIEWGSALLMARRK</sequence>
<dbReference type="SUPFAM" id="SSF53335">
    <property type="entry name" value="S-adenosyl-L-methionine-dependent methyltransferases"/>
    <property type="match status" value="1"/>
</dbReference>
<comment type="similarity">
    <text evidence="1">Belongs to the methyltransferase superfamily.</text>
</comment>
<dbReference type="CDD" id="cd02440">
    <property type="entry name" value="AdoMet_MTases"/>
    <property type="match status" value="1"/>
</dbReference>